<reference evidence="1 2" key="1">
    <citation type="submission" date="2017-04" db="EMBL/GenBank/DDBJ databases">
        <title>Complete Genome Sequence of Salmonella enterica serovar Typhimurium Bacteriophage LPST10, Isolated in China.</title>
        <authorList>
            <person name="Dong X."/>
            <person name="Huang C."/>
            <person name="Morsy M.K."/>
            <person name="Li Z."/>
            <person name="Zhou Y."/>
            <person name="Willias S.P."/>
            <person name="Abdelnabby H."/>
            <person name="Liu J."/>
            <person name="Wang X."/>
            <person name="Li J."/>
        </authorList>
    </citation>
    <scope>NUCLEOTIDE SEQUENCE [LARGE SCALE GENOMIC DNA]</scope>
</reference>
<accession>A0A1W6DXY6</accession>
<gene>
    <name evidence="1" type="ORF">LPST10_00023</name>
</gene>
<evidence type="ECO:0000313" key="1">
    <source>
        <dbReference type="EMBL" id="ARK07755.1"/>
    </source>
</evidence>
<evidence type="ECO:0000313" key="2">
    <source>
        <dbReference type="Proteomes" id="UP000223281"/>
    </source>
</evidence>
<name>A0A1W6DXY6_9CAUD</name>
<proteinExistence type="predicted"/>
<keyword evidence="2" id="KW-1185">Reference proteome</keyword>
<dbReference type="Proteomes" id="UP000223281">
    <property type="component" value="Segment"/>
</dbReference>
<protein>
    <submittedName>
        <fullName evidence="1">Uncharacterized protein</fullName>
    </submittedName>
</protein>
<dbReference type="EMBL" id="KY860935">
    <property type="protein sequence ID" value="ARK07755.1"/>
    <property type="molecule type" value="Genomic_DNA"/>
</dbReference>
<sequence>MLWLPVLLATSVIPTTDAIYTGELLRTKTARALIASTKQNRLFDYDSTLTVALLR</sequence>
<organism evidence="1 2">
    <name type="scientific">Salmonella phage LPST10</name>
    <dbReference type="NCBI Taxonomy" id="1973454"/>
    <lineage>
        <taxon>Viruses</taxon>
        <taxon>Duplodnaviria</taxon>
        <taxon>Heunggongvirae</taxon>
        <taxon>Uroviricota</taxon>
        <taxon>Caudoviricetes</taxon>
        <taxon>Skatevirus</taxon>
        <taxon>Skatevirus LPST10</taxon>
    </lineage>
</organism>